<organism evidence="1 2">
    <name type="scientific">Streptomyces melanogenes</name>
    <dbReference type="NCBI Taxonomy" id="67326"/>
    <lineage>
        <taxon>Bacteria</taxon>
        <taxon>Bacillati</taxon>
        <taxon>Actinomycetota</taxon>
        <taxon>Actinomycetes</taxon>
        <taxon>Kitasatosporales</taxon>
        <taxon>Streptomycetaceae</taxon>
        <taxon>Streptomyces</taxon>
    </lineage>
</organism>
<dbReference type="EMBL" id="CP109019">
    <property type="protein sequence ID" value="WUT87349.1"/>
    <property type="molecule type" value="Genomic_DNA"/>
</dbReference>
<protein>
    <submittedName>
        <fullName evidence="1">Uncharacterized protein</fullName>
    </submittedName>
</protein>
<accession>A0ABZ1XV15</accession>
<proteinExistence type="predicted"/>
<evidence type="ECO:0000313" key="2">
    <source>
        <dbReference type="Proteomes" id="UP001432060"/>
    </source>
</evidence>
<keyword evidence="2" id="KW-1185">Reference proteome</keyword>
<dbReference type="RefSeq" id="WP_329404360.1">
    <property type="nucleotide sequence ID" value="NZ_CP109019.1"/>
</dbReference>
<name>A0ABZ1XV15_9ACTN</name>
<gene>
    <name evidence="1" type="ORF">OG515_36645</name>
</gene>
<evidence type="ECO:0000313" key="1">
    <source>
        <dbReference type="EMBL" id="WUT87349.1"/>
    </source>
</evidence>
<sequence>MAPVPVTPRKLKSAERAVLEMVLSAEFPGADGLRAQLDACEVVAVWAEDSVSVDIEPTPAAVPAAEAANGPVPAVGVVQGLPGGDPLEGEILVWVAGGYLSGIEYAWFGEDMPTRLPSTDRITIDVE</sequence>
<dbReference type="Proteomes" id="UP001432060">
    <property type="component" value="Chromosome"/>
</dbReference>
<reference evidence="1" key="1">
    <citation type="submission" date="2022-10" db="EMBL/GenBank/DDBJ databases">
        <title>The complete genomes of actinobacterial strains from the NBC collection.</title>
        <authorList>
            <person name="Joergensen T.S."/>
            <person name="Alvarez Arevalo M."/>
            <person name="Sterndorff E.B."/>
            <person name="Faurdal D."/>
            <person name="Vuksanovic O."/>
            <person name="Mourched A.-S."/>
            <person name="Charusanti P."/>
            <person name="Shaw S."/>
            <person name="Blin K."/>
            <person name="Weber T."/>
        </authorList>
    </citation>
    <scope>NUCLEOTIDE SEQUENCE</scope>
    <source>
        <strain evidence="1">NBC_00668</strain>
    </source>
</reference>